<sequence>MVVSRRFQNLIADSPYSGGKWLRRVNLADQLFGNTPTEDGSESALAQDSASQIMTPSCYPKNWNRRAAIAALKMERIRIPSPIFRFQAAKAPNLSMHCFPLVDHKVVMADHTGRMFQCDASTREVVTMAPNLQKAKSWPISMFIPSADVIGSDICISTNSCNNTYRLDTARNSWQVSNVKLPLYGKVEYVPELKLWFGFTKQQPKCLQVLAAADLSSSAMDSQSQPQLIGDWKEFEPPEGWMLTRGPQLVNLGSGRFCIARFFKTMTMDLDEVIDRFVVLTGVEVIPVGQDGDASTGIKLRMIKHKSRFHVSNATIIRAIF</sequence>
<dbReference type="EnsemblPlants" id="LPERR03G00590.1">
    <property type="protein sequence ID" value="LPERR03G00590.1"/>
    <property type="gene ID" value="LPERR03G00590"/>
</dbReference>
<name>A0A0D9VNE6_9ORYZ</name>
<reference evidence="1" key="3">
    <citation type="submission" date="2015-04" db="UniProtKB">
        <authorList>
            <consortium name="EnsemblPlants"/>
        </authorList>
    </citation>
    <scope>IDENTIFICATION</scope>
</reference>
<dbReference type="HOGENOM" id="CLU_018267_2_0_1"/>
<organism evidence="1 2">
    <name type="scientific">Leersia perrieri</name>
    <dbReference type="NCBI Taxonomy" id="77586"/>
    <lineage>
        <taxon>Eukaryota</taxon>
        <taxon>Viridiplantae</taxon>
        <taxon>Streptophyta</taxon>
        <taxon>Embryophyta</taxon>
        <taxon>Tracheophyta</taxon>
        <taxon>Spermatophyta</taxon>
        <taxon>Magnoliopsida</taxon>
        <taxon>Liliopsida</taxon>
        <taxon>Poales</taxon>
        <taxon>Poaceae</taxon>
        <taxon>BOP clade</taxon>
        <taxon>Oryzoideae</taxon>
        <taxon>Oryzeae</taxon>
        <taxon>Oryzinae</taxon>
        <taxon>Leersia</taxon>
    </lineage>
</organism>
<dbReference type="Proteomes" id="UP000032180">
    <property type="component" value="Chromosome 3"/>
</dbReference>
<reference evidence="1 2" key="1">
    <citation type="submission" date="2012-08" db="EMBL/GenBank/DDBJ databases">
        <title>Oryza genome evolution.</title>
        <authorList>
            <person name="Wing R.A."/>
        </authorList>
    </citation>
    <scope>NUCLEOTIDE SEQUENCE</scope>
</reference>
<dbReference type="InterPro" id="IPR012871">
    <property type="entry name" value="DUF1668_ORYSA"/>
</dbReference>
<protein>
    <submittedName>
        <fullName evidence="1">Uncharacterized protein</fullName>
    </submittedName>
</protein>
<evidence type="ECO:0000313" key="2">
    <source>
        <dbReference type="Proteomes" id="UP000032180"/>
    </source>
</evidence>
<dbReference type="AlphaFoldDB" id="A0A0D9VNE6"/>
<evidence type="ECO:0000313" key="1">
    <source>
        <dbReference type="EnsemblPlants" id="LPERR03G00590.1"/>
    </source>
</evidence>
<dbReference type="Pfam" id="PF07893">
    <property type="entry name" value="DUF1668"/>
    <property type="match status" value="2"/>
</dbReference>
<keyword evidence="2" id="KW-1185">Reference proteome</keyword>
<proteinExistence type="predicted"/>
<dbReference type="Gramene" id="LPERR03G00590.1">
    <property type="protein sequence ID" value="LPERR03G00590.1"/>
    <property type="gene ID" value="LPERR03G00590"/>
</dbReference>
<dbReference type="PANTHER" id="PTHR33085:SF129">
    <property type="entry name" value="OS04G0426500 PROTEIN"/>
    <property type="match status" value="1"/>
</dbReference>
<accession>A0A0D9VNE6</accession>
<reference evidence="2" key="2">
    <citation type="submission" date="2013-12" db="EMBL/GenBank/DDBJ databases">
        <authorList>
            <person name="Yu Y."/>
            <person name="Lee S."/>
            <person name="de Baynast K."/>
            <person name="Wissotski M."/>
            <person name="Liu L."/>
            <person name="Talag J."/>
            <person name="Goicoechea J."/>
            <person name="Angelova A."/>
            <person name="Jetty R."/>
            <person name="Kudrna D."/>
            <person name="Golser W."/>
            <person name="Rivera L."/>
            <person name="Zhang J."/>
            <person name="Wing R."/>
        </authorList>
    </citation>
    <scope>NUCLEOTIDE SEQUENCE</scope>
</reference>
<dbReference type="PANTHER" id="PTHR33085">
    <property type="entry name" value="OS12G0113100 PROTEIN-RELATED"/>
    <property type="match status" value="1"/>
</dbReference>